<dbReference type="RefSeq" id="WP_261494400.1">
    <property type="nucleotide sequence ID" value="NZ_JAOCQF010000001.1"/>
</dbReference>
<comment type="caution">
    <text evidence="2">The sequence shown here is derived from an EMBL/GenBank/DDBJ whole genome shotgun (WGS) entry which is preliminary data.</text>
</comment>
<protein>
    <recommendedName>
        <fullName evidence="1">Spore protein YkvP/CgeB glycosyl transferase-like domain-containing protein</fullName>
    </recommendedName>
</protein>
<accession>A0ABT2NJ71</accession>
<evidence type="ECO:0000313" key="3">
    <source>
        <dbReference type="Proteomes" id="UP001205601"/>
    </source>
</evidence>
<proteinExistence type="predicted"/>
<feature type="domain" description="Spore protein YkvP/CgeB glycosyl transferase-like" evidence="1">
    <location>
        <begin position="225"/>
        <end position="326"/>
    </location>
</feature>
<sequence length="351" mass="38558">MVAATVAVICHNRPEIGRSIADGLSQRGLDARVLPDGAEGALAADVVLLVGGPSSLRRTIGAIERAGPARPRVAAWLFEPLPPPEITLPEVRRAVRYSAIRTGRRWMRPIMRLLSRPHDSALARRLGRDLTAGRLRFFLDTASFAFRGTDRGWLDATFVSTLQKQRQLAGWGIASEFLPVGQQPAFGRDLGLARDIDLLFIGSRKDARRRRTLDAILAAARTRGLSVHVPEAPIWGEDRTRLVNRARVLLHLHQFDWDTPWMRWMLAVANGAVVAGEPLSVPEPMRPGVDYLEAPTETLVEEIARLVADEPRRLAMLDSCRARIAATMAQESALDRLAARLTALAAPGGGR</sequence>
<reference evidence="3" key="1">
    <citation type="submission" date="2023-07" db="EMBL/GenBank/DDBJ databases">
        <title>Defluviimonas sediminis sp. nov., isolated from mangrove sediment.</title>
        <authorList>
            <person name="Liu L."/>
            <person name="Li J."/>
            <person name="Huang Y."/>
            <person name="Pan J."/>
            <person name="Li M."/>
        </authorList>
    </citation>
    <scope>NUCLEOTIDE SEQUENCE [LARGE SCALE GENOMIC DNA]</scope>
    <source>
        <strain evidence="3">FT324</strain>
    </source>
</reference>
<evidence type="ECO:0000259" key="1">
    <source>
        <dbReference type="Pfam" id="PF13524"/>
    </source>
</evidence>
<dbReference type="InterPro" id="IPR055259">
    <property type="entry name" value="YkvP/CgeB_Glyco_trans-like"/>
</dbReference>
<evidence type="ECO:0000313" key="2">
    <source>
        <dbReference type="EMBL" id="MCT8328976.1"/>
    </source>
</evidence>
<dbReference type="Pfam" id="PF13524">
    <property type="entry name" value="Glyco_trans_1_2"/>
    <property type="match status" value="1"/>
</dbReference>
<name>A0ABT2NJ71_9RHOB</name>
<organism evidence="2 3">
    <name type="scientific">Albidovulum sediminis</name>
    <dbReference type="NCBI Taxonomy" id="3066345"/>
    <lineage>
        <taxon>Bacteria</taxon>
        <taxon>Pseudomonadati</taxon>
        <taxon>Pseudomonadota</taxon>
        <taxon>Alphaproteobacteria</taxon>
        <taxon>Rhodobacterales</taxon>
        <taxon>Paracoccaceae</taxon>
        <taxon>Albidovulum</taxon>
    </lineage>
</organism>
<dbReference type="Proteomes" id="UP001205601">
    <property type="component" value="Unassembled WGS sequence"/>
</dbReference>
<dbReference type="EMBL" id="JAOCQF010000001">
    <property type="protein sequence ID" value="MCT8328976.1"/>
    <property type="molecule type" value="Genomic_DNA"/>
</dbReference>
<keyword evidence="3" id="KW-1185">Reference proteome</keyword>
<gene>
    <name evidence="2" type="ORF">N5I32_05560</name>
</gene>